<dbReference type="WBParaSite" id="Csp11.Scaffold630.g21282.t1">
    <property type="protein sequence ID" value="Csp11.Scaffold630.g21282.t1"/>
    <property type="gene ID" value="Csp11.Scaffold630.g21282"/>
</dbReference>
<dbReference type="Proteomes" id="UP000095282">
    <property type="component" value="Unplaced"/>
</dbReference>
<dbReference type="eggNOG" id="ENOG502TI07">
    <property type="taxonomic scope" value="Eukaryota"/>
</dbReference>
<keyword evidence="1" id="KW-0812">Transmembrane</keyword>
<evidence type="ECO:0000313" key="2">
    <source>
        <dbReference type="Proteomes" id="UP000095282"/>
    </source>
</evidence>
<evidence type="ECO:0000256" key="1">
    <source>
        <dbReference type="SAM" id="Phobius"/>
    </source>
</evidence>
<name>A0A1I7V0V4_9PELO</name>
<reference evidence="3" key="1">
    <citation type="submission" date="2016-11" db="UniProtKB">
        <authorList>
            <consortium name="WormBaseParasite"/>
        </authorList>
    </citation>
    <scope>IDENTIFICATION</scope>
</reference>
<dbReference type="AlphaFoldDB" id="A0A1I7V0V4"/>
<keyword evidence="1" id="KW-0472">Membrane</keyword>
<proteinExistence type="predicted"/>
<accession>A0A1I7V0V4</accession>
<keyword evidence="2" id="KW-1185">Reference proteome</keyword>
<protein>
    <submittedName>
        <fullName evidence="3">Uncharacterized protein</fullName>
    </submittedName>
</protein>
<evidence type="ECO:0000313" key="3">
    <source>
        <dbReference type="WBParaSite" id="Csp11.Scaffold630.g21282.t1"/>
    </source>
</evidence>
<keyword evidence="1" id="KW-1133">Transmembrane helix</keyword>
<sequence length="111" mass="12833">MFGWMRGEEMKWLLEKDMNRMTLSPETLLVVLAIAMCSLLLLFSIAVVIVFHCCKVESLHNLPHAVLERTRHSVNWARHSVFSHSQCDDFDEEMCGDTLHRQFLHPPPTAV</sequence>
<feature type="transmembrane region" description="Helical" evidence="1">
    <location>
        <begin position="28"/>
        <end position="51"/>
    </location>
</feature>
<organism evidence="2 3">
    <name type="scientific">Caenorhabditis tropicalis</name>
    <dbReference type="NCBI Taxonomy" id="1561998"/>
    <lineage>
        <taxon>Eukaryota</taxon>
        <taxon>Metazoa</taxon>
        <taxon>Ecdysozoa</taxon>
        <taxon>Nematoda</taxon>
        <taxon>Chromadorea</taxon>
        <taxon>Rhabditida</taxon>
        <taxon>Rhabditina</taxon>
        <taxon>Rhabditomorpha</taxon>
        <taxon>Rhabditoidea</taxon>
        <taxon>Rhabditidae</taxon>
        <taxon>Peloderinae</taxon>
        <taxon>Caenorhabditis</taxon>
    </lineage>
</organism>